<dbReference type="PIRSF" id="PIRSF016578">
    <property type="entry name" value="HsaA"/>
    <property type="match status" value="1"/>
</dbReference>
<name>A0ABU0ANM2_9BACI</name>
<dbReference type="InterPro" id="IPR013786">
    <property type="entry name" value="AcylCoA_DH/ox_N"/>
</dbReference>
<dbReference type="CDD" id="cd00567">
    <property type="entry name" value="ACAD"/>
    <property type="match status" value="1"/>
</dbReference>
<evidence type="ECO:0000313" key="7">
    <source>
        <dbReference type="Proteomes" id="UP001238088"/>
    </source>
</evidence>
<dbReference type="EMBL" id="JAUSUB010000029">
    <property type="protein sequence ID" value="MDQ0272876.1"/>
    <property type="molecule type" value="Genomic_DNA"/>
</dbReference>
<dbReference type="Gene3D" id="2.40.110.10">
    <property type="entry name" value="Butyryl-CoA Dehydrogenase, subunit A, domain 2"/>
    <property type="match status" value="1"/>
</dbReference>
<evidence type="ECO:0000259" key="4">
    <source>
        <dbReference type="Pfam" id="PF02771"/>
    </source>
</evidence>
<evidence type="ECO:0000256" key="2">
    <source>
        <dbReference type="ARBA" id="ARBA00023002"/>
    </source>
</evidence>
<proteinExistence type="predicted"/>
<feature type="domain" description="Acyl-CoA dehydrogenase/oxidase N-terminal" evidence="4">
    <location>
        <begin position="24"/>
        <end position="124"/>
    </location>
</feature>
<feature type="domain" description="Acyl-CoA oxidase/dehydrogenase middle" evidence="3">
    <location>
        <begin position="143"/>
        <end position="234"/>
    </location>
</feature>
<dbReference type="Gene3D" id="1.20.140.10">
    <property type="entry name" value="Butyryl-CoA Dehydrogenase, subunit A, domain 3"/>
    <property type="match status" value="1"/>
</dbReference>
<dbReference type="Pfam" id="PF08028">
    <property type="entry name" value="Acyl-CoA_dh_2"/>
    <property type="match status" value="1"/>
</dbReference>
<dbReference type="PANTHER" id="PTHR43884">
    <property type="entry name" value="ACYL-COA DEHYDROGENASE"/>
    <property type="match status" value="1"/>
</dbReference>
<dbReference type="InterPro" id="IPR046373">
    <property type="entry name" value="Acyl-CoA_Oxase/DH_mid-dom_sf"/>
</dbReference>
<keyword evidence="7" id="KW-1185">Reference proteome</keyword>
<dbReference type="Pfam" id="PF02771">
    <property type="entry name" value="Acyl-CoA_dh_N"/>
    <property type="match status" value="1"/>
</dbReference>
<dbReference type="InterPro" id="IPR036250">
    <property type="entry name" value="AcylCo_DH-like_C"/>
</dbReference>
<dbReference type="PANTHER" id="PTHR43884:SF25">
    <property type="entry name" value="ACYL-COA DEHYDROGENASE YDBM-RELATED"/>
    <property type="match status" value="1"/>
</dbReference>
<dbReference type="InterPro" id="IPR037069">
    <property type="entry name" value="AcylCoA_DH/ox_N_sf"/>
</dbReference>
<evidence type="ECO:0000256" key="1">
    <source>
        <dbReference type="ARBA" id="ARBA00022630"/>
    </source>
</evidence>
<evidence type="ECO:0000259" key="5">
    <source>
        <dbReference type="Pfam" id="PF08028"/>
    </source>
</evidence>
<gene>
    <name evidence="6" type="ORF">J2S17_004769</name>
</gene>
<keyword evidence="2" id="KW-0560">Oxidoreductase</keyword>
<evidence type="ECO:0000313" key="6">
    <source>
        <dbReference type="EMBL" id="MDQ0272876.1"/>
    </source>
</evidence>
<dbReference type="SUPFAM" id="SSF56645">
    <property type="entry name" value="Acyl-CoA dehydrogenase NM domain-like"/>
    <property type="match status" value="1"/>
</dbReference>
<accession>A0ABU0ANM2</accession>
<dbReference type="Pfam" id="PF02770">
    <property type="entry name" value="Acyl-CoA_dh_M"/>
    <property type="match status" value="1"/>
</dbReference>
<comment type="caution">
    <text evidence="6">The sequence shown here is derived from an EMBL/GenBank/DDBJ whole genome shotgun (WGS) entry which is preliminary data.</text>
</comment>
<sequence>MTSIIEQSKESILAEQLAAPFIKTERQSQLFKVAAELADRFSERAQGIDEAAQFPFDNFQELKNASYLSLTVPKEYGGEEISLYEYILIQERMAQGDASTALCIGWHLGVVYDLRIKRKWKEAQFQQLCNDVVNRQTLINRCATEAATGSPTRGGKPATTAVRQGDKWVITGRKSFASMAPGLDYSLITAAIAETNETGIFWLDHQLDGLSVEPNWDMLGMRGTRSDDLVLDHVELRLDALVEKEGGDFYNIPNAWLLHSAACFIGVAIAARNYAVKFASEYKPNSLPGPIKEVPEVQRKIGEMELELLKARHMLYSVADRWDNEPEKRAQLGGEIAATKHIVSNSANKVVDWAMRIVGAQSLQQKNPLQRYYRDVRAALHNPPMDDVVISTLAKGAFAAYSDQQ</sequence>
<dbReference type="RefSeq" id="WP_307478373.1">
    <property type="nucleotide sequence ID" value="NZ_JAUSUB010000029.1"/>
</dbReference>
<keyword evidence="1" id="KW-0285">Flavoprotein</keyword>
<dbReference type="InterPro" id="IPR006091">
    <property type="entry name" value="Acyl-CoA_Oxase/DH_mid-dom"/>
</dbReference>
<organism evidence="6 7">
    <name type="scientific">Cytobacillus purgationiresistens</name>
    <dbReference type="NCBI Taxonomy" id="863449"/>
    <lineage>
        <taxon>Bacteria</taxon>
        <taxon>Bacillati</taxon>
        <taxon>Bacillota</taxon>
        <taxon>Bacilli</taxon>
        <taxon>Bacillales</taxon>
        <taxon>Bacillaceae</taxon>
        <taxon>Cytobacillus</taxon>
    </lineage>
</organism>
<dbReference type="InterPro" id="IPR013107">
    <property type="entry name" value="Acyl-CoA_DH_C"/>
</dbReference>
<feature type="domain" description="Acyl-CoA dehydrogenase C-terminal" evidence="5">
    <location>
        <begin position="260"/>
        <end position="379"/>
    </location>
</feature>
<reference evidence="6 7" key="1">
    <citation type="submission" date="2023-07" db="EMBL/GenBank/DDBJ databases">
        <title>Genomic Encyclopedia of Type Strains, Phase IV (KMG-IV): sequencing the most valuable type-strain genomes for metagenomic binning, comparative biology and taxonomic classification.</title>
        <authorList>
            <person name="Goeker M."/>
        </authorList>
    </citation>
    <scope>NUCLEOTIDE SEQUENCE [LARGE SCALE GENOMIC DNA]</scope>
    <source>
        <strain evidence="6 7">DSM 23494</strain>
    </source>
</reference>
<dbReference type="Gene3D" id="1.10.540.10">
    <property type="entry name" value="Acyl-CoA dehydrogenase/oxidase, N-terminal domain"/>
    <property type="match status" value="1"/>
</dbReference>
<dbReference type="SUPFAM" id="SSF47203">
    <property type="entry name" value="Acyl-CoA dehydrogenase C-terminal domain-like"/>
    <property type="match status" value="1"/>
</dbReference>
<protein>
    <submittedName>
        <fullName evidence="6">Alkylation response protein AidB-like acyl-CoA dehydrogenase</fullName>
    </submittedName>
</protein>
<dbReference type="InterPro" id="IPR009100">
    <property type="entry name" value="AcylCoA_DH/oxidase_NM_dom_sf"/>
</dbReference>
<evidence type="ECO:0000259" key="3">
    <source>
        <dbReference type="Pfam" id="PF02770"/>
    </source>
</evidence>
<dbReference type="Proteomes" id="UP001238088">
    <property type="component" value="Unassembled WGS sequence"/>
</dbReference>